<dbReference type="Pfam" id="PF00188">
    <property type="entry name" value="CAP"/>
    <property type="match status" value="1"/>
</dbReference>
<evidence type="ECO:0000313" key="3">
    <source>
        <dbReference type="WBParaSite" id="ACAC_0001245801-mRNA-1"/>
    </source>
</evidence>
<reference evidence="2" key="1">
    <citation type="submission" date="2012-09" db="EMBL/GenBank/DDBJ databases">
        <authorList>
            <person name="Martin A.A."/>
        </authorList>
    </citation>
    <scope>NUCLEOTIDE SEQUENCE</scope>
</reference>
<dbReference type="WBParaSite" id="ACAC_0001245801-mRNA-1">
    <property type="protein sequence ID" value="ACAC_0001245801-mRNA-1"/>
    <property type="gene ID" value="ACAC_0001245801"/>
</dbReference>
<name>A0A0K0DLH8_ANGCA</name>
<evidence type="ECO:0000313" key="2">
    <source>
        <dbReference type="Proteomes" id="UP000035642"/>
    </source>
</evidence>
<sequence length="161" mass="17960">MNGENPDENAPPSSRMYRLRYDCIAEQLALNSVGTCSKRLSSPASRPGYDENIHAITTWSSELETNGIPSDMILTYPVSQRRQRMVLRVTKIIWGTNRHVGCATKRCDGFYFTSCMYQEPINVIGEKIYTIGPACGSCPFVPRSCNPSVGLCSPQILLFKN</sequence>
<dbReference type="InterPro" id="IPR035940">
    <property type="entry name" value="CAP_sf"/>
</dbReference>
<dbReference type="AlphaFoldDB" id="A0A0K0DLH8"/>
<feature type="domain" description="SCP" evidence="1">
    <location>
        <begin position="4"/>
        <end position="125"/>
    </location>
</feature>
<dbReference type="Gene3D" id="3.40.33.10">
    <property type="entry name" value="CAP"/>
    <property type="match status" value="1"/>
</dbReference>
<dbReference type="SMART" id="SM00198">
    <property type="entry name" value="SCP"/>
    <property type="match status" value="1"/>
</dbReference>
<dbReference type="SUPFAM" id="SSF55797">
    <property type="entry name" value="PR-1-like"/>
    <property type="match status" value="1"/>
</dbReference>
<protein>
    <submittedName>
        <fullName evidence="3">SCP domain-containing protein</fullName>
    </submittedName>
</protein>
<accession>A0A0K0DLH8</accession>
<dbReference type="STRING" id="6313.A0A0K0DLH8"/>
<organism evidence="2 3">
    <name type="scientific">Angiostrongylus cantonensis</name>
    <name type="common">Rat lungworm</name>
    <dbReference type="NCBI Taxonomy" id="6313"/>
    <lineage>
        <taxon>Eukaryota</taxon>
        <taxon>Metazoa</taxon>
        <taxon>Ecdysozoa</taxon>
        <taxon>Nematoda</taxon>
        <taxon>Chromadorea</taxon>
        <taxon>Rhabditida</taxon>
        <taxon>Rhabditina</taxon>
        <taxon>Rhabditomorpha</taxon>
        <taxon>Strongyloidea</taxon>
        <taxon>Metastrongylidae</taxon>
        <taxon>Angiostrongylus</taxon>
    </lineage>
</organism>
<evidence type="ECO:0000259" key="1">
    <source>
        <dbReference type="SMART" id="SM00198"/>
    </source>
</evidence>
<reference evidence="3" key="2">
    <citation type="submission" date="2017-02" db="UniProtKB">
        <authorList>
            <consortium name="WormBaseParasite"/>
        </authorList>
    </citation>
    <scope>IDENTIFICATION</scope>
</reference>
<dbReference type="InterPro" id="IPR014044">
    <property type="entry name" value="CAP_dom"/>
</dbReference>
<dbReference type="CDD" id="cd05380">
    <property type="entry name" value="CAP_euk"/>
    <property type="match status" value="1"/>
</dbReference>
<dbReference type="Proteomes" id="UP000035642">
    <property type="component" value="Unassembled WGS sequence"/>
</dbReference>
<keyword evidence="2" id="KW-1185">Reference proteome</keyword>
<proteinExistence type="predicted"/>